<dbReference type="EMBL" id="PIQA01000007">
    <property type="protein sequence ID" value="RUO64115.1"/>
    <property type="molecule type" value="Genomic_DNA"/>
</dbReference>
<sequence length="460" mass="46871">MIATIVRIEGNVQVQRADGSIETLAVGDQLFEGDVVLTPEDGFVVLEYENNEQVLLTEGVELAITREQMSDESVDDSEFVASEDSVDDIISLLDETDGDLLEQFEATAAGNVASGGNTGSNFVRLSRALENVYDTPVGLTPVDINRPQSAESDITQPDFSGVSGGTISVNAEYAQGTSGLTVTGTVSNLPAGATVSLLLTDSQGNQLTTSTTIDANGDYSVSGVDLTGLTDGDVTVEASVVDATGATLTDSTSVEIDEVQGNLTVDVTTDGGVLTASGTSADLAEGTEVTVTITDANGNTITATAIVDADGNYTVDADVSGLTDGEVSVDVTATDNNGTEQTATDTAELDNVAGDLTVDSSVTDGSITVSGTSADMPEGTEVSITITDQNDNAVTTTATITADGSYTVNADVSSLIDGVLTINAVANDNNGIERTDSTDDILDTTAPGDGIDDNNSIAFG</sequence>
<dbReference type="RefSeq" id="WP_126752537.1">
    <property type="nucleotide sequence ID" value="NZ_PIQA01000007.1"/>
</dbReference>
<dbReference type="InterPro" id="IPR047777">
    <property type="entry name" value="LapA-like_RM"/>
</dbReference>
<dbReference type="AlphaFoldDB" id="A0A432YR18"/>
<feature type="region of interest" description="Disordered" evidence="1">
    <location>
        <begin position="436"/>
        <end position="460"/>
    </location>
</feature>
<dbReference type="NCBIfam" id="NF033510">
    <property type="entry name" value="Ca_tandemer"/>
    <property type="match status" value="2"/>
</dbReference>
<comment type="caution">
    <text evidence="2">The sequence shown here is derived from an EMBL/GenBank/DDBJ whole genome shotgun (WGS) entry which is preliminary data.</text>
</comment>
<dbReference type="InterPro" id="IPR013783">
    <property type="entry name" value="Ig-like_fold"/>
</dbReference>
<reference evidence="2 3" key="1">
    <citation type="journal article" date="2011" name="Front. Microbiol.">
        <title>Genomic signatures of strain selection and enhancement in Bacillus atrophaeus var. globigii, a historical biowarfare simulant.</title>
        <authorList>
            <person name="Gibbons H.S."/>
            <person name="Broomall S.M."/>
            <person name="McNew L.A."/>
            <person name="Daligault H."/>
            <person name="Chapman C."/>
            <person name="Bruce D."/>
            <person name="Karavis M."/>
            <person name="Krepps M."/>
            <person name="McGregor P.A."/>
            <person name="Hong C."/>
            <person name="Park K.H."/>
            <person name="Akmal A."/>
            <person name="Feldman A."/>
            <person name="Lin J.S."/>
            <person name="Chang W.E."/>
            <person name="Higgs B.W."/>
            <person name="Demirev P."/>
            <person name="Lindquist J."/>
            <person name="Liem A."/>
            <person name="Fochler E."/>
            <person name="Read T.D."/>
            <person name="Tapia R."/>
            <person name="Johnson S."/>
            <person name="Bishop-Lilly K.A."/>
            <person name="Detter C."/>
            <person name="Han C."/>
            <person name="Sozhamannan S."/>
            <person name="Rosenzweig C.N."/>
            <person name="Skowronski E.W."/>
        </authorList>
    </citation>
    <scope>NUCLEOTIDE SEQUENCE [LARGE SCALE GENOMIC DNA]</scope>
    <source>
        <strain evidence="2 3">TPS4-2</strain>
    </source>
</reference>
<proteinExistence type="predicted"/>
<accession>A0A432YR18</accession>
<evidence type="ECO:0000313" key="3">
    <source>
        <dbReference type="Proteomes" id="UP000288361"/>
    </source>
</evidence>
<dbReference type="NCBIfam" id="NF033682">
    <property type="entry name" value="retention_LapA"/>
    <property type="match status" value="1"/>
</dbReference>
<evidence type="ECO:0000256" key="1">
    <source>
        <dbReference type="SAM" id="MobiDB-lite"/>
    </source>
</evidence>
<organism evidence="2 3">
    <name type="scientific">Idiomarina piscisalsi</name>
    <dbReference type="NCBI Taxonomy" id="1096243"/>
    <lineage>
        <taxon>Bacteria</taxon>
        <taxon>Pseudomonadati</taxon>
        <taxon>Pseudomonadota</taxon>
        <taxon>Gammaproteobacteria</taxon>
        <taxon>Alteromonadales</taxon>
        <taxon>Idiomarinaceae</taxon>
        <taxon>Idiomarina</taxon>
    </lineage>
</organism>
<feature type="non-terminal residue" evidence="2">
    <location>
        <position position="460"/>
    </location>
</feature>
<dbReference type="Proteomes" id="UP000288361">
    <property type="component" value="Unassembled WGS sequence"/>
</dbReference>
<dbReference type="Gene3D" id="2.60.40.10">
    <property type="entry name" value="Immunoglobulins"/>
    <property type="match status" value="3"/>
</dbReference>
<gene>
    <name evidence="2" type="ORF">CWI73_09310</name>
</gene>
<name>A0A432YR18_9GAMM</name>
<evidence type="ECO:0000313" key="2">
    <source>
        <dbReference type="EMBL" id="RUO64115.1"/>
    </source>
</evidence>
<evidence type="ECO:0008006" key="4">
    <source>
        <dbReference type="Google" id="ProtNLM"/>
    </source>
</evidence>
<protein>
    <recommendedName>
        <fullName evidence="4">RTX toxin</fullName>
    </recommendedName>
</protein>